<feature type="transmembrane region" description="Helical" evidence="7">
    <location>
        <begin position="420"/>
        <end position="441"/>
    </location>
</feature>
<feature type="transmembrane region" description="Helical" evidence="7">
    <location>
        <begin position="128"/>
        <end position="149"/>
    </location>
</feature>
<organism evidence="9 10">
    <name type="scientific">Marasmius crinis-equi</name>
    <dbReference type="NCBI Taxonomy" id="585013"/>
    <lineage>
        <taxon>Eukaryota</taxon>
        <taxon>Fungi</taxon>
        <taxon>Dikarya</taxon>
        <taxon>Basidiomycota</taxon>
        <taxon>Agaricomycotina</taxon>
        <taxon>Agaricomycetes</taxon>
        <taxon>Agaricomycetidae</taxon>
        <taxon>Agaricales</taxon>
        <taxon>Marasmiineae</taxon>
        <taxon>Marasmiaceae</taxon>
        <taxon>Marasmius</taxon>
    </lineage>
</organism>
<dbReference type="InterPro" id="IPR036259">
    <property type="entry name" value="MFS_trans_sf"/>
</dbReference>
<keyword evidence="3 7" id="KW-0812">Transmembrane</keyword>
<evidence type="ECO:0000256" key="1">
    <source>
        <dbReference type="ARBA" id="ARBA00004141"/>
    </source>
</evidence>
<dbReference type="Pfam" id="PF07690">
    <property type="entry name" value="MFS_1"/>
    <property type="match status" value="1"/>
</dbReference>
<evidence type="ECO:0000259" key="8">
    <source>
        <dbReference type="PROSITE" id="PS50850"/>
    </source>
</evidence>
<evidence type="ECO:0000313" key="10">
    <source>
        <dbReference type="Proteomes" id="UP001465976"/>
    </source>
</evidence>
<evidence type="ECO:0000256" key="7">
    <source>
        <dbReference type="SAM" id="Phobius"/>
    </source>
</evidence>
<feature type="transmembrane region" description="Helical" evidence="7">
    <location>
        <begin position="336"/>
        <end position="353"/>
    </location>
</feature>
<name>A0ABR3EVG1_9AGAR</name>
<feature type="transmembrane region" description="Helical" evidence="7">
    <location>
        <begin position="155"/>
        <end position="177"/>
    </location>
</feature>
<dbReference type="EMBL" id="JBAHYK010001738">
    <property type="protein sequence ID" value="KAL0566901.1"/>
    <property type="molecule type" value="Genomic_DNA"/>
</dbReference>
<reference evidence="9 10" key="1">
    <citation type="submission" date="2024-02" db="EMBL/GenBank/DDBJ databases">
        <title>A draft genome for the cacao thread blight pathogen Marasmius crinis-equi.</title>
        <authorList>
            <person name="Cohen S.P."/>
            <person name="Baruah I.K."/>
            <person name="Amoako-Attah I."/>
            <person name="Bukari Y."/>
            <person name="Meinhardt L.W."/>
            <person name="Bailey B.A."/>
        </authorList>
    </citation>
    <scope>NUCLEOTIDE SEQUENCE [LARGE SCALE GENOMIC DNA]</scope>
    <source>
        <strain evidence="9 10">GH-76</strain>
    </source>
</reference>
<dbReference type="InterPro" id="IPR011701">
    <property type="entry name" value="MFS"/>
</dbReference>
<feature type="region of interest" description="Disordered" evidence="6">
    <location>
        <begin position="1"/>
        <end position="37"/>
    </location>
</feature>
<comment type="subcellular location">
    <subcellularLocation>
        <location evidence="1">Membrane</location>
        <topology evidence="1">Multi-pass membrane protein</topology>
    </subcellularLocation>
</comment>
<gene>
    <name evidence="9" type="ORF">V5O48_015095</name>
</gene>
<dbReference type="SUPFAM" id="SSF103473">
    <property type="entry name" value="MFS general substrate transporter"/>
    <property type="match status" value="1"/>
</dbReference>
<dbReference type="Gene3D" id="1.20.1250.20">
    <property type="entry name" value="MFS general substrate transporter like domains"/>
    <property type="match status" value="2"/>
</dbReference>
<accession>A0ABR3EVG1</accession>
<feature type="transmembrane region" description="Helical" evidence="7">
    <location>
        <begin position="222"/>
        <end position="244"/>
    </location>
</feature>
<feature type="transmembrane region" description="Helical" evidence="7">
    <location>
        <begin position="360"/>
        <end position="379"/>
    </location>
</feature>
<feature type="transmembrane region" description="Helical" evidence="7">
    <location>
        <begin position="98"/>
        <end position="116"/>
    </location>
</feature>
<feature type="domain" description="Major facilitator superfamily (MFS) profile" evidence="8">
    <location>
        <begin position="63"/>
        <end position="478"/>
    </location>
</feature>
<keyword evidence="5 7" id="KW-0472">Membrane</keyword>
<sequence length="511" mass="56577">MYPTANKTSHSNDPETTKDNVYAQSITEPEPEPIPGDEMFAESPVELDPRAEARLRLKIDLMILPTVSLLYLLCSVDRANIGNARIAGLEEDLRLKGYDFNIILSIFSISYILFELPSNILCKKLGPGWFIPASALLFGVVSIATAFVQSMAQAAGVRFALGTFEAGMLPGVAYYLSRWYRRSELAFRISIYTAMTPFSGAFGGLLASGILGLYQFGSLHRWRMIFVVEGIITCGLAVISFVTLTDRPETARWLNNKEKDLAVVRVKSERVGQTQVLEQLNRTKVLRGIFNPVTLTVGVIFLLHLVTVNGLVSFLPTIIQTIYPNKTVVEQQLQTVPPYIVGALSTLLIPFFGSWLDRRLHLIIMCSPLIVIGYIMFLASESPHVRYGATFLVASGAFPLGPLCTAAVSANVVSDTARTSALATQVMIGSLGSIIGTWSFLPFDAPNYHIGNGLNLAASSMILIVSVLLMLWMTSDNKKRQKRNAREELQGLNEKEIEDLDWKHPEFRWHP</sequence>
<dbReference type="PANTHER" id="PTHR43791:SF48">
    <property type="entry name" value="TRANSPORTER, PUTATIVE (AFU_ORTHOLOGUE AFUA_4G01000)-RELATED"/>
    <property type="match status" value="1"/>
</dbReference>
<feature type="transmembrane region" description="Helical" evidence="7">
    <location>
        <begin position="289"/>
        <end position="316"/>
    </location>
</feature>
<feature type="transmembrane region" description="Helical" evidence="7">
    <location>
        <begin position="391"/>
        <end position="413"/>
    </location>
</feature>
<evidence type="ECO:0000256" key="6">
    <source>
        <dbReference type="SAM" id="MobiDB-lite"/>
    </source>
</evidence>
<feature type="transmembrane region" description="Helical" evidence="7">
    <location>
        <begin position="453"/>
        <end position="473"/>
    </location>
</feature>
<evidence type="ECO:0000256" key="4">
    <source>
        <dbReference type="ARBA" id="ARBA00022989"/>
    </source>
</evidence>
<evidence type="ECO:0000313" key="9">
    <source>
        <dbReference type="EMBL" id="KAL0566901.1"/>
    </source>
</evidence>
<protein>
    <recommendedName>
        <fullName evidence="8">Major facilitator superfamily (MFS) profile domain-containing protein</fullName>
    </recommendedName>
</protein>
<dbReference type="PROSITE" id="PS50850">
    <property type="entry name" value="MFS"/>
    <property type="match status" value="1"/>
</dbReference>
<dbReference type="PANTHER" id="PTHR43791">
    <property type="entry name" value="PERMEASE-RELATED"/>
    <property type="match status" value="1"/>
</dbReference>
<evidence type="ECO:0000256" key="5">
    <source>
        <dbReference type="ARBA" id="ARBA00023136"/>
    </source>
</evidence>
<keyword evidence="10" id="KW-1185">Reference proteome</keyword>
<dbReference type="InterPro" id="IPR020846">
    <property type="entry name" value="MFS_dom"/>
</dbReference>
<evidence type="ECO:0000256" key="3">
    <source>
        <dbReference type="ARBA" id="ARBA00022692"/>
    </source>
</evidence>
<evidence type="ECO:0000256" key="2">
    <source>
        <dbReference type="ARBA" id="ARBA00022448"/>
    </source>
</evidence>
<dbReference type="Proteomes" id="UP001465976">
    <property type="component" value="Unassembled WGS sequence"/>
</dbReference>
<comment type="caution">
    <text evidence="9">The sequence shown here is derived from an EMBL/GenBank/DDBJ whole genome shotgun (WGS) entry which is preliminary data.</text>
</comment>
<feature type="transmembrane region" description="Helical" evidence="7">
    <location>
        <begin position="189"/>
        <end position="216"/>
    </location>
</feature>
<keyword evidence="2" id="KW-0813">Transport</keyword>
<keyword evidence="4 7" id="KW-1133">Transmembrane helix</keyword>
<proteinExistence type="predicted"/>